<dbReference type="Proteomes" id="UP000466619">
    <property type="component" value="Unassembled WGS sequence"/>
</dbReference>
<dbReference type="GeneID" id="88808724"/>
<accession>A0ABX0ALP0</accession>
<name>A0ABX0ALP0_9GAMM</name>
<proteinExistence type="predicted"/>
<dbReference type="RefSeq" id="WP_162120398.1">
    <property type="nucleotide sequence ID" value="NZ_CAWNYH010000007.1"/>
</dbReference>
<sequence length="56" mass="6459">MKEVGIVVGQYNYILTKDGKKVEIHDNAVQKAQIAFVLDLPFYIDDRITNYSIKKD</sequence>
<keyword evidence="2" id="KW-1185">Reference proteome</keyword>
<protein>
    <submittedName>
        <fullName evidence="1">Uncharacterized protein</fullName>
    </submittedName>
</protein>
<evidence type="ECO:0000313" key="2">
    <source>
        <dbReference type="Proteomes" id="UP000466619"/>
    </source>
</evidence>
<gene>
    <name evidence="1" type="ORF">GPY48_11915</name>
</gene>
<evidence type="ECO:0000313" key="1">
    <source>
        <dbReference type="EMBL" id="NDL03903.1"/>
    </source>
</evidence>
<comment type="caution">
    <text evidence="1">The sequence shown here is derived from an EMBL/GenBank/DDBJ whole genome shotgun (WGS) entry which is preliminary data.</text>
</comment>
<organism evidence="1 2">
    <name type="scientific">Photorhabdus bodei</name>
    <dbReference type="NCBI Taxonomy" id="2029681"/>
    <lineage>
        <taxon>Bacteria</taxon>
        <taxon>Pseudomonadati</taxon>
        <taxon>Pseudomonadota</taxon>
        <taxon>Gammaproteobacteria</taxon>
        <taxon>Enterobacterales</taxon>
        <taxon>Morganellaceae</taxon>
        <taxon>Photorhabdus</taxon>
    </lineage>
</organism>
<dbReference type="EMBL" id="WSFC01000022">
    <property type="protein sequence ID" value="NDL03903.1"/>
    <property type="molecule type" value="Genomic_DNA"/>
</dbReference>
<reference evidence="1 2" key="1">
    <citation type="submission" date="2019-12" db="EMBL/GenBank/DDBJ databases">
        <title>Engineering Photorhabdus to improve their lethality against agricultural pests.</title>
        <authorList>
            <person name="Machado R.A.R."/>
        </authorList>
    </citation>
    <scope>NUCLEOTIDE SEQUENCE [LARGE SCALE GENOMIC DNA]</scope>
    <source>
        <strain evidence="1 2">M-CN4</strain>
    </source>
</reference>